<protein>
    <submittedName>
        <fullName evidence="4">Ankyrin repeat protein</fullName>
    </submittedName>
</protein>
<feature type="repeat" description="ANK" evidence="3">
    <location>
        <begin position="491"/>
        <end position="523"/>
    </location>
</feature>
<feature type="repeat" description="ANK" evidence="3">
    <location>
        <begin position="158"/>
        <end position="184"/>
    </location>
</feature>
<organism evidence="4 5">
    <name type="scientific">Apiospora hydei</name>
    <dbReference type="NCBI Taxonomy" id="1337664"/>
    <lineage>
        <taxon>Eukaryota</taxon>
        <taxon>Fungi</taxon>
        <taxon>Dikarya</taxon>
        <taxon>Ascomycota</taxon>
        <taxon>Pezizomycotina</taxon>
        <taxon>Sordariomycetes</taxon>
        <taxon>Xylariomycetidae</taxon>
        <taxon>Amphisphaeriales</taxon>
        <taxon>Apiosporaceae</taxon>
        <taxon>Apiospora</taxon>
    </lineage>
</organism>
<proteinExistence type="predicted"/>
<sequence>MEGNREAPEGALFGIFLDWTSAEGRPDFHYRHENFSAPDVLLKAAEQGSFAAKAAIPAVFEYYNRDIPYDVEQNLVGHLYDAVASGSTLSRDALGRREPGAVVAALNQFEANGGYGTFYKCPLVESRLHSIVRNGNLSDLQAHLDEQKNADIECLTVDGESPLFLACARGAWPMVTELLDRGADATGYFTDKKITCLHWLFAFDPPLDDVYNPQRHDMVIKRFVKAGADINAKASGPIPCLHYPFQLPAGTPLHWAVVTHSHAAVKALVLNEADAGIRDGSDPYQYDERVRFLGEFRRLEEDVYSFSECGTQGLLPMDYAALDYQPGLLKELWSIGRDLVNSADEEGFTVLHRLSASPVRRTFFGKPFSFLPFLGSPGGHKERLKQIVLDVKEIGGSIDQLTTPNWHLAQKTQLISQPTFYIDEYTPLMLAALSGRIAVVQALLEAGADPNATSPTGMTALHCISGYADAATVVCRSLLEAGATLVTCGSEKLAPLLRAAQRRNLDVANMMLSNGADLEEVDRQPRSHWHGCSALFFLAHRAGASMPLSDSYDKAVAEFVDKWLLDPRSCDRAKRARILTRHNAYHGTLMHHFVRNAMPSTVAVLIRGGADVNAVGISSGSWSSVTNKTPLDLLMLGKESEDALRKPRRQFQTGKEGDYFRTMENAVIAVLKEAGGKRFVELVEGSELEDVSNYRYR</sequence>
<dbReference type="PANTHER" id="PTHR24126:SF14">
    <property type="entry name" value="ANK_REP_REGION DOMAIN-CONTAINING PROTEIN"/>
    <property type="match status" value="1"/>
</dbReference>
<dbReference type="GeneID" id="92052657"/>
<evidence type="ECO:0000256" key="1">
    <source>
        <dbReference type="ARBA" id="ARBA00022737"/>
    </source>
</evidence>
<keyword evidence="1" id="KW-0677">Repeat</keyword>
<evidence type="ECO:0000256" key="3">
    <source>
        <dbReference type="PROSITE-ProRule" id="PRU00023"/>
    </source>
</evidence>
<evidence type="ECO:0000313" key="4">
    <source>
        <dbReference type="EMBL" id="KAK8061062.1"/>
    </source>
</evidence>
<dbReference type="InterPro" id="IPR002110">
    <property type="entry name" value="Ankyrin_rpt"/>
</dbReference>
<feature type="repeat" description="ANK" evidence="3">
    <location>
        <begin position="423"/>
        <end position="455"/>
    </location>
</feature>
<comment type="caution">
    <text evidence="4">The sequence shown here is derived from an EMBL/GenBank/DDBJ whole genome shotgun (WGS) entry which is preliminary data.</text>
</comment>
<accession>A0ABR1UQ68</accession>
<evidence type="ECO:0000313" key="5">
    <source>
        <dbReference type="Proteomes" id="UP001433268"/>
    </source>
</evidence>
<dbReference type="PROSITE" id="PS50088">
    <property type="entry name" value="ANK_REPEAT"/>
    <property type="match status" value="3"/>
</dbReference>
<dbReference type="Proteomes" id="UP001433268">
    <property type="component" value="Unassembled WGS sequence"/>
</dbReference>
<dbReference type="SUPFAM" id="SSF48403">
    <property type="entry name" value="Ankyrin repeat"/>
    <property type="match status" value="2"/>
</dbReference>
<dbReference type="PANTHER" id="PTHR24126">
    <property type="entry name" value="ANKYRIN REPEAT, PH AND SEC7 DOMAIN CONTAINING PROTEIN SECG-RELATED"/>
    <property type="match status" value="1"/>
</dbReference>
<dbReference type="Pfam" id="PF12796">
    <property type="entry name" value="Ank_2"/>
    <property type="match status" value="1"/>
</dbReference>
<dbReference type="SMART" id="SM00248">
    <property type="entry name" value="ANK"/>
    <property type="match status" value="8"/>
</dbReference>
<dbReference type="PROSITE" id="PS50297">
    <property type="entry name" value="ANK_REP_REGION"/>
    <property type="match status" value="2"/>
</dbReference>
<reference evidence="4 5" key="1">
    <citation type="submission" date="2023-01" db="EMBL/GenBank/DDBJ databases">
        <title>Analysis of 21 Apiospora genomes using comparative genomics revels a genus with tremendous synthesis potential of carbohydrate active enzymes and secondary metabolites.</title>
        <authorList>
            <person name="Sorensen T."/>
        </authorList>
    </citation>
    <scope>NUCLEOTIDE SEQUENCE [LARGE SCALE GENOMIC DNA]</scope>
    <source>
        <strain evidence="4 5">CBS 114990</strain>
    </source>
</reference>
<keyword evidence="5" id="KW-1185">Reference proteome</keyword>
<dbReference type="InterPro" id="IPR036770">
    <property type="entry name" value="Ankyrin_rpt-contain_sf"/>
</dbReference>
<dbReference type="Gene3D" id="1.25.40.20">
    <property type="entry name" value="Ankyrin repeat-containing domain"/>
    <property type="match status" value="3"/>
</dbReference>
<gene>
    <name evidence="4" type="ORF">PG997_015283</name>
</gene>
<name>A0ABR1UQ68_9PEZI</name>
<dbReference type="EMBL" id="JAQQWN010000011">
    <property type="protein sequence ID" value="KAK8061062.1"/>
    <property type="molecule type" value="Genomic_DNA"/>
</dbReference>
<dbReference type="RefSeq" id="XP_066660482.1">
    <property type="nucleotide sequence ID" value="XM_066819597.1"/>
</dbReference>
<evidence type="ECO:0000256" key="2">
    <source>
        <dbReference type="ARBA" id="ARBA00023043"/>
    </source>
</evidence>
<keyword evidence="2 3" id="KW-0040">ANK repeat</keyword>